<dbReference type="InterPro" id="IPR000914">
    <property type="entry name" value="SBP_5_dom"/>
</dbReference>
<gene>
    <name evidence="7" type="ORF">COS93_02350</name>
</gene>
<dbReference type="PANTHER" id="PTHR30290:SF9">
    <property type="entry name" value="OLIGOPEPTIDE-BINDING PROTEIN APPA"/>
    <property type="match status" value="1"/>
</dbReference>
<dbReference type="GO" id="GO:0015833">
    <property type="term" value="P:peptide transport"/>
    <property type="evidence" value="ECO:0007669"/>
    <property type="project" value="TreeGrafter"/>
</dbReference>
<dbReference type="PANTHER" id="PTHR30290">
    <property type="entry name" value="PERIPLASMIC BINDING COMPONENT OF ABC TRANSPORTER"/>
    <property type="match status" value="1"/>
</dbReference>
<proteinExistence type="inferred from homology"/>
<dbReference type="SUPFAM" id="SSF47090">
    <property type="entry name" value="PGBD-like"/>
    <property type="match status" value="1"/>
</dbReference>
<evidence type="ECO:0000256" key="3">
    <source>
        <dbReference type="ARBA" id="ARBA00022729"/>
    </source>
</evidence>
<evidence type="ECO:0000256" key="2">
    <source>
        <dbReference type="ARBA" id="ARBA00022448"/>
    </source>
</evidence>
<dbReference type="GO" id="GO:1904680">
    <property type="term" value="F:peptide transmembrane transporter activity"/>
    <property type="evidence" value="ECO:0007669"/>
    <property type="project" value="TreeGrafter"/>
</dbReference>
<keyword evidence="2" id="KW-0813">Transport</keyword>
<dbReference type="InterPro" id="IPR036366">
    <property type="entry name" value="PGBDSf"/>
</dbReference>
<feature type="domain" description="Solute-binding protein family 5" evidence="5">
    <location>
        <begin position="102"/>
        <end position="403"/>
    </location>
</feature>
<dbReference type="Pfam" id="PF01471">
    <property type="entry name" value="PG_binding_1"/>
    <property type="match status" value="1"/>
</dbReference>
<evidence type="ECO:0000256" key="1">
    <source>
        <dbReference type="ARBA" id="ARBA00005695"/>
    </source>
</evidence>
<dbReference type="AlphaFoldDB" id="A0A2M6Z266"/>
<dbReference type="GO" id="GO:0042597">
    <property type="term" value="C:periplasmic space"/>
    <property type="evidence" value="ECO:0007669"/>
    <property type="project" value="UniProtKB-ARBA"/>
</dbReference>
<dbReference type="PIRSF" id="PIRSF002741">
    <property type="entry name" value="MppA"/>
    <property type="match status" value="1"/>
</dbReference>
<evidence type="ECO:0000259" key="6">
    <source>
        <dbReference type="Pfam" id="PF01471"/>
    </source>
</evidence>
<evidence type="ECO:0000313" key="7">
    <source>
        <dbReference type="EMBL" id="PIU46504.1"/>
    </source>
</evidence>
<dbReference type="Gene3D" id="1.10.101.10">
    <property type="entry name" value="PGBD-like superfamily/PGBD"/>
    <property type="match status" value="1"/>
</dbReference>
<evidence type="ECO:0000259" key="5">
    <source>
        <dbReference type="Pfam" id="PF00496"/>
    </source>
</evidence>
<keyword evidence="4" id="KW-0472">Membrane</keyword>
<name>A0A2M6Z266_9BACT</name>
<keyword evidence="4" id="KW-1133">Transmembrane helix</keyword>
<sequence>MSKFFQFPSRNQWKQFFSVLTHLEKILFLLFFFLAIGSSVYLSYKFYLNSTIVQPDFGGNFNEVVIGQPRFINPLYLANNDIDRDLVELLFSGLMKYNEKGELINDLAESYEIKEDGKIWEVELKKNVFWSDSKPLTVDDVIFTIKLIQNPEYKSPLRIKWIGIEVEKISDKKLQFKLKKGAVGFLENLTLKIIPKHIFENIPSGNFPWILTSKEYLEKSLIGSGPYKIEKISQDSKSGYIKYLILKRNPKYFAQPPFISQITFLFFEKKEDLVKASLKGKIDGFLVTDPKDIKNFSQKNLKPIELSLPRYFAIFFNLSNSNSILAKKEIREALAYAINKKEILEEIFSNKGEVAQSPILPEFYNYSPPSKIYEFNKEKAKEILEQAGFKYIDDSGIRKKVIPKSSFLFQKDLELGAKGEEVKELQKCLETEISGYFGQKTKEAVIRFQEKYKNEILEPNKLKKGTGKVGAATRQKLNQICFADSSANAETISLEFSLITSDNSPLKEIAEELQKAWKDIGISALIILKPISILETEIIESRKFETLLFAEVLSAVCDPLSFWHSALSESPGLNLTGYKNKEADKLLEEIRTIFDEKERKEKLEKFQNILIEDLPAIFLINPDLIYFVSEKVKGLEAKKIIEPAKRFSGIENWYIKTKRVWK</sequence>
<dbReference type="Gene3D" id="3.40.190.10">
    <property type="entry name" value="Periplasmic binding protein-like II"/>
    <property type="match status" value="1"/>
</dbReference>
<accession>A0A2M6Z266</accession>
<keyword evidence="3" id="KW-0732">Signal</keyword>
<feature type="transmembrane region" description="Helical" evidence="4">
    <location>
        <begin position="26"/>
        <end position="44"/>
    </location>
</feature>
<dbReference type="EMBL" id="PEWP01000047">
    <property type="protein sequence ID" value="PIU46504.1"/>
    <property type="molecule type" value="Genomic_DNA"/>
</dbReference>
<comment type="caution">
    <text evidence="7">The sequence shown here is derived from an EMBL/GenBank/DDBJ whole genome shotgun (WGS) entry which is preliminary data.</text>
</comment>
<comment type="similarity">
    <text evidence="1">Belongs to the bacterial solute-binding protein 5 family.</text>
</comment>
<evidence type="ECO:0000313" key="8">
    <source>
        <dbReference type="Proteomes" id="UP000228777"/>
    </source>
</evidence>
<dbReference type="InterPro" id="IPR036365">
    <property type="entry name" value="PGBD-like_sf"/>
</dbReference>
<dbReference type="Pfam" id="PF00496">
    <property type="entry name" value="SBP_bac_5"/>
    <property type="match status" value="1"/>
</dbReference>
<feature type="domain" description="Peptidoglycan binding-like" evidence="6">
    <location>
        <begin position="419"/>
        <end position="477"/>
    </location>
</feature>
<keyword evidence="4" id="KW-0812">Transmembrane</keyword>
<dbReference type="SUPFAM" id="SSF53850">
    <property type="entry name" value="Periplasmic binding protein-like II"/>
    <property type="match status" value="1"/>
</dbReference>
<reference evidence="8" key="1">
    <citation type="submission" date="2017-09" db="EMBL/GenBank/DDBJ databases">
        <title>Depth-based differentiation of microbial function through sediment-hosted aquifers and enrichment of novel symbionts in the deep terrestrial subsurface.</title>
        <authorList>
            <person name="Probst A.J."/>
            <person name="Ladd B."/>
            <person name="Jarett J.K."/>
            <person name="Geller-Mcgrath D.E."/>
            <person name="Sieber C.M.K."/>
            <person name="Emerson J.B."/>
            <person name="Anantharaman K."/>
            <person name="Thomas B.C."/>
            <person name="Malmstrom R."/>
            <person name="Stieglmeier M."/>
            <person name="Klingl A."/>
            <person name="Woyke T."/>
            <person name="Ryan C.M."/>
            <person name="Banfield J.F."/>
        </authorList>
    </citation>
    <scope>NUCLEOTIDE SEQUENCE [LARGE SCALE GENOMIC DNA]</scope>
</reference>
<dbReference type="InterPro" id="IPR030678">
    <property type="entry name" value="Peptide/Ni-bd"/>
</dbReference>
<dbReference type="InterPro" id="IPR039424">
    <property type="entry name" value="SBP_5"/>
</dbReference>
<dbReference type="Gene3D" id="3.10.105.10">
    <property type="entry name" value="Dipeptide-binding Protein, Domain 3"/>
    <property type="match status" value="2"/>
</dbReference>
<dbReference type="GO" id="GO:0043190">
    <property type="term" value="C:ATP-binding cassette (ABC) transporter complex"/>
    <property type="evidence" value="ECO:0007669"/>
    <property type="project" value="InterPro"/>
</dbReference>
<protein>
    <submittedName>
        <fullName evidence="7">Uncharacterized protein</fullName>
    </submittedName>
</protein>
<dbReference type="Proteomes" id="UP000228777">
    <property type="component" value="Unassembled WGS sequence"/>
</dbReference>
<dbReference type="InterPro" id="IPR002477">
    <property type="entry name" value="Peptidoglycan-bd-like"/>
</dbReference>
<organism evidence="7 8">
    <name type="scientific">bacterium (Candidatus Gribaldobacteria) CG07_land_8_20_14_0_80_33_18</name>
    <dbReference type="NCBI Taxonomy" id="2014272"/>
    <lineage>
        <taxon>Bacteria</taxon>
        <taxon>Candidatus Gribaldobacteria</taxon>
    </lineage>
</organism>
<dbReference type="Gene3D" id="3.90.76.10">
    <property type="entry name" value="Dipeptide-binding Protein, Domain 1"/>
    <property type="match status" value="1"/>
</dbReference>
<evidence type="ECO:0000256" key="4">
    <source>
        <dbReference type="SAM" id="Phobius"/>
    </source>
</evidence>